<keyword evidence="3" id="KW-1185">Reference proteome</keyword>
<accession>A0A517LD71</accession>
<feature type="compositionally biased region" description="Polar residues" evidence="1">
    <location>
        <begin position="126"/>
        <end position="145"/>
    </location>
</feature>
<feature type="region of interest" description="Disordered" evidence="1">
    <location>
        <begin position="33"/>
        <end position="160"/>
    </location>
</feature>
<gene>
    <name evidence="2" type="ORF">FKW77_001452</name>
</gene>
<organism evidence="2 3">
    <name type="scientific">Venturia effusa</name>
    <dbReference type="NCBI Taxonomy" id="50376"/>
    <lineage>
        <taxon>Eukaryota</taxon>
        <taxon>Fungi</taxon>
        <taxon>Dikarya</taxon>
        <taxon>Ascomycota</taxon>
        <taxon>Pezizomycotina</taxon>
        <taxon>Dothideomycetes</taxon>
        <taxon>Pleosporomycetidae</taxon>
        <taxon>Venturiales</taxon>
        <taxon>Venturiaceae</taxon>
        <taxon>Venturia</taxon>
    </lineage>
</organism>
<dbReference type="EMBL" id="CP042194">
    <property type="protein sequence ID" value="QDS73590.1"/>
    <property type="molecule type" value="Genomic_DNA"/>
</dbReference>
<evidence type="ECO:0000256" key="1">
    <source>
        <dbReference type="SAM" id="MobiDB-lite"/>
    </source>
</evidence>
<sequence length="915" mass="101563">MTQRTWTVARCNRLLRPFITKLQKLRLLKDEKNCRPMPAIRSKKSRKPAVSDSSDSDSDKTGRSKTTKDYDPDWMSIKKKKKGNKAYSARNNSQRNPAAEIGVRTPAKKVHSNLRPGELSIPTPYLTRNTSETLDASGSSSPTHGNGNGKAPSRAASGSGFADVPKKMKLFMADSEDEQAVTVNAMRLYIEILHATAESPDPNEQKTSSPSRGARSLWAMCCSKFGGAIAEVEADPDPEEDGLLDMGTVYYGMAEDLELPVRAGGQLHLRLIVRAHATSIMAAAVKEGLVDAKVLRKYLHHLVQPIEHSGHPPSPQEAELLMSLAHALVSPWTDDLTCCGRGHFNHFFMAITDSVMGLTPAMSDARRFGFICRQFTHLLSHRDFPVEWIAARRMTPLWKDMLRTILDSKSVNDVQDAFELLRQTVSHALGLRRTAQSQERVLAGHPADFVTKSEICPRCPRPQLATFLVNYSSAQQGTVNEPKWNNVQLSDALSNTLSSMSTMFSSFCIASHYTPEMLSNVNARTMIFGLNFLAIDILQHHAKRLPPPSSIKLPKTKARRTISVLIAIILPQLAGCQLPAGLAFAPVNDIVRLMKRLDAEMRINASDSNTILDCLPEIVCSIARGVAQLSKADSFDILRDFVFSLASARADGQNLSQPSMLFLKQLAFSSAHYFAVSSEDSSHYSLIAEIEKEVGQLEHFDMSKTPFRSSTKARSGSRAFTWEEGICEWVLASPKHNPAPKYVEKPKMSKFRPLVPPIEDDEEQDEDQHQEHDKEDLPSTPATEIDEGSLNYLCNLIQGSSPEISPRTWDRSSKSKLAPEEEESYRVQDIGVAQMEVPLPAHSLFRLKRPYPVDSESSDDELSFNGPKSRKRPSSPKLRTSSSFPSQHKASQYKASDKVPKNAEVDESEDELSLA</sequence>
<name>A0A517LD71_9PEZI</name>
<dbReference type="AlphaFoldDB" id="A0A517LD71"/>
<protein>
    <submittedName>
        <fullName evidence="2">Uncharacterized protein</fullName>
    </submittedName>
</protein>
<evidence type="ECO:0000313" key="3">
    <source>
        <dbReference type="Proteomes" id="UP000316270"/>
    </source>
</evidence>
<feature type="region of interest" description="Disordered" evidence="1">
    <location>
        <begin position="803"/>
        <end position="822"/>
    </location>
</feature>
<feature type="compositionally biased region" description="Basic and acidic residues" evidence="1">
    <location>
        <begin position="808"/>
        <end position="819"/>
    </location>
</feature>
<dbReference type="Proteomes" id="UP000316270">
    <property type="component" value="Chromosome 10"/>
</dbReference>
<feature type="compositionally biased region" description="Basic and acidic residues" evidence="1">
    <location>
        <begin position="57"/>
        <end position="71"/>
    </location>
</feature>
<feature type="compositionally biased region" description="Polar residues" evidence="1">
    <location>
        <begin position="877"/>
        <end position="894"/>
    </location>
</feature>
<feature type="compositionally biased region" description="Basic and acidic residues" evidence="1">
    <location>
        <begin position="767"/>
        <end position="777"/>
    </location>
</feature>
<feature type="compositionally biased region" description="Acidic residues" evidence="1">
    <location>
        <begin position="905"/>
        <end position="915"/>
    </location>
</feature>
<reference evidence="2 3" key="1">
    <citation type="submission" date="2019-07" db="EMBL/GenBank/DDBJ databases">
        <title>Finished genome of Venturia effusa.</title>
        <authorList>
            <person name="Young C.A."/>
            <person name="Cox M.P."/>
            <person name="Ganley A.R.D."/>
            <person name="David W.J."/>
        </authorList>
    </citation>
    <scope>NUCLEOTIDE SEQUENCE [LARGE SCALE GENOMIC DNA]</scope>
    <source>
        <strain evidence="3">albino</strain>
    </source>
</reference>
<feature type="region of interest" description="Disordered" evidence="1">
    <location>
        <begin position="851"/>
        <end position="915"/>
    </location>
</feature>
<feature type="compositionally biased region" description="Basic and acidic residues" evidence="1">
    <location>
        <begin position="895"/>
        <end position="904"/>
    </location>
</feature>
<feature type="region of interest" description="Disordered" evidence="1">
    <location>
        <begin position="741"/>
        <end position="785"/>
    </location>
</feature>
<proteinExistence type="predicted"/>
<dbReference type="OrthoDB" id="4159838at2759"/>
<evidence type="ECO:0000313" key="2">
    <source>
        <dbReference type="EMBL" id="QDS73590.1"/>
    </source>
</evidence>